<reference evidence="2" key="1">
    <citation type="journal article" date="2023" name="Mol. Phylogenet. Evol.">
        <title>Genome-scale phylogeny and comparative genomics of the fungal order Sordariales.</title>
        <authorList>
            <person name="Hensen N."/>
            <person name="Bonometti L."/>
            <person name="Westerberg I."/>
            <person name="Brannstrom I.O."/>
            <person name="Guillou S."/>
            <person name="Cros-Aarteil S."/>
            <person name="Calhoun S."/>
            <person name="Haridas S."/>
            <person name="Kuo A."/>
            <person name="Mondo S."/>
            <person name="Pangilinan J."/>
            <person name="Riley R."/>
            <person name="LaButti K."/>
            <person name="Andreopoulos B."/>
            <person name="Lipzen A."/>
            <person name="Chen C."/>
            <person name="Yan M."/>
            <person name="Daum C."/>
            <person name="Ng V."/>
            <person name="Clum A."/>
            <person name="Steindorff A."/>
            <person name="Ohm R.A."/>
            <person name="Martin F."/>
            <person name="Silar P."/>
            <person name="Natvig D.O."/>
            <person name="Lalanne C."/>
            <person name="Gautier V."/>
            <person name="Ament-Velasquez S.L."/>
            <person name="Kruys A."/>
            <person name="Hutchinson M.I."/>
            <person name="Powell A.J."/>
            <person name="Barry K."/>
            <person name="Miller A.N."/>
            <person name="Grigoriev I.V."/>
            <person name="Debuchy R."/>
            <person name="Gladieux P."/>
            <person name="Hiltunen Thoren M."/>
            <person name="Johannesson H."/>
        </authorList>
    </citation>
    <scope>NUCLEOTIDE SEQUENCE</scope>
    <source>
        <strain evidence="2">SMH4131-1</strain>
    </source>
</reference>
<feature type="compositionally biased region" description="Basic and acidic residues" evidence="1">
    <location>
        <begin position="543"/>
        <end position="557"/>
    </location>
</feature>
<feature type="region of interest" description="Disordered" evidence="1">
    <location>
        <begin position="185"/>
        <end position="252"/>
    </location>
</feature>
<reference evidence="2" key="2">
    <citation type="submission" date="2023-06" db="EMBL/GenBank/DDBJ databases">
        <authorList>
            <consortium name="Lawrence Berkeley National Laboratory"/>
            <person name="Haridas S."/>
            <person name="Hensen N."/>
            <person name="Bonometti L."/>
            <person name="Westerberg I."/>
            <person name="Brannstrom I.O."/>
            <person name="Guillou S."/>
            <person name="Cros-Aarteil S."/>
            <person name="Calhoun S."/>
            <person name="Kuo A."/>
            <person name="Mondo S."/>
            <person name="Pangilinan J."/>
            <person name="Riley R."/>
            <person name="Labutti K."/>
            <person name="Andreopoulos B."/>
            <person name="Lipzen A."/>
            <person name="Chen C."/>
            <person name="Yanf M."/>
            <person name="Daum C."/>
            <person name="Ng V."/>
            <person name="Clum A."/>
            <person name="Steindorff A."/>
            <person name="Ohm R."/>
            <person name="Martin F."/>
            <person name="Silar P."/>
            <person name="Natvig D."/>
            <person name="Lalanne C."/>
            <person name="Gautier V."/>
            <person name="Ament-Velasquez S.L."/>
            <person name="Kruys A."/>
            <person name="Hutchinson M.I."/>
            <person name="Powell A.J."/>
            <person name="Barry K."/>
            <person name="Miller A.N."/>
            <person name="Grigoriev I.V."/>
            <person name="Debuchy R."/>
            <person name="Gladieux P."/>
            <person name="Thoren M.H."/>
            <person name="Johannesson H."/>
        </authorList>
    </citation>
    <scope>NUCLEOTIDE SEQUENCE</scope>
    <source>
        <strain evidence="2">SMH4131-1</strain>
    </source>
</reference>
<feature type="compositionally biased region" description="Basic residues" evidence="1">
    <location>
        <begin position="242"/>
        <end position="251"/>
    </location>
</feature>
<feature type="compositionally biased region" description="Basic and acidic residues" evidence="1">
    <location>
        <begin position="185"/>
        <end position="205"/>
    </location>
</feature>
<feature type="compositionally biased region" description="Basic residues" evidence="1">
    <location>
        <begin position="95"/>
        <end position="109"/>
    </location>
</feature>
<feature type="compositionally biased region" description="Basic and acidic residues" evidence="1">
    <location>
        <begin position="389"/>
        <end position="404"/>
    </location>
</feature>
<feature type="compositionally biased region" description="Polar residues" evidence="1">
    <location>
        <begin position="525"/>
        <end position="538"/>
    </location>
</feature>
<comment type="caution">
    <text evidence="2">The sequence shown here is derived from an EMBL/GenBank/DDBJ whole genome shotgun (WGS) entry which is preliminary data.</text>
</comment>
<feature type="compositionally biased region" description="Polar residues" evidence="1">
    <location>
        <begin position="1"/>
        <end position="14"/>
    </location>
</feature>
<gene>
    <name evidence="2" type="ORF">B0T19DRAFT_80342</name>
</gene>
<feature type="compositionally biased region" description="Basic and acidic residues" evidence="1">
    <location>
        <begin position="32"/>
        <end position="42"/>
    </location>
</feature>
<evidence type="ECO:0000256" key="1">
    <source>
        <dbReference type="SAM" id="MobiDB-lite"/>
    </source>
</evidence>
<feature type="compositionally biased region" description="Basic and acidic residues" evidence="1">
    <location>
        <begin position="275"/>
        <end position="288"/>
    </location>
</feature>
<feature type="compositionally biased region" description="Acidic residues" evidence="1">
    <location>
        <begin position="450"/>
        <end position="461"/>
    </location>
</feature>
<protein>
    <submittedName>
        <fullName evidence="2">Uncharacterized protein</fullName>
    </submittedName>
</protein>
<proteinExistence type="predicted"/>
<feature type="compositionally biased region" description="Polar residues" evidence="1">
    <location>
        <begin position="622"/>
        <end position="633"/>
    </location>
</feature>
<sequence length="743" mass="80760">MQNNIDHVSTQGQTVDCVDDDRDITTKKRLPERRSIKQDHGGDSQPTSGRSNSRRGVRGNSVSSVCSPDGPTHSPPPGQPSESPQIVSPPDRLGNHKHPAAHRRNRVHRAPQAVCLSSRPKINLEYWNREDWNCVASPERLEGGLNGLSGRGIERCGRSLTKPAKRRRQNRSEGATLRLVQRYKPKQDTRRTRSDLPYHPHDGRPILHPTQPPPPGDFRNVVKSDSHIRWGTPPGPRPSAWSHRKSRKIIRRSTPPIISCLFDHPDQFTTFSAHKPNDNDNDATKGEGGEDAGAGDKGAGDNAGNRDAASYNGDGEGTSDDNENSDGDDESKNSSSSSSSSESEDTDENGGDFSRTIPPFDPHKDSDLDAAYGTGDKAGPRTLGSSTTHFDRQYYRRIHGEPSHDGGYPPVKDGDDEGSARDLYDPFSQSAPVFDGSSESSKESDGASDGSDDDDNGEVEEGPEHHAESGLANEEPDSRVESGVSEDGPLHSGDEEEEPPIFTPSNTPPTTPPLSPRRSTAGGATATNGDRTLSNGVSPDNRYAGHDTEFNAPHEPDQMISSFSSFSSSRICSCNYYEDASPCTLSDDGFILVNRPTPTRHGGVRSHTPVRDDSPSAHEMTDSSPRPTKSSLSPHAPVFHCSGRNEPALPSLPEAPPISPRLPLPPQSLEDWKYRYSDPALTGNSWDITATTGGKRGGRLPVPKRVMGLLDEDEMFAGESCLSPENPIWNYSFWKHKYSSAPV</sequence>
<name>A0AAE0MNJ6_9PEZI</name>
<feature type="compositionally biased region" description="Low complexity" evidence="1">
    <location>
        <begin position="300"/>
        <end position="309"/>
    </location>
</feature>
<dbReference type="Proteomes" id="UP001286456">
    <property type="component" value="Unassembled WGS sequence"/>
</dbReference>
<feature type="region of interest" description="Disordered" evidence="1">
    <location>
        <begin position="596"/>
        <end position="660"/>
    </location>
</feature>
<dbReference type="AlphaFoldDB" id="A0AAE0MNJ6"/>
<feature type="compositionally biased region" description="Basic and acidic residues" evidence="1">
    <location>
        <begin position="609"/>
        <end position="621"/>
    </location>
</feature>
<feature type="compositionally biased region" description="Acidic residues" evidence="1">
    <location>
        <begin position="317"/>
        <end position="329"/>
    </location>
</feature>
<accession>A0AAE0MNJ6</accession>
<dbReference type="EMBL" id="JAUEPO010000001">
    <property type="protein sequence ID" value="KAK3337654.1"/>
    <property type="molecule type" value="Genomic_DNA"/>
</dbReference>
<evidence type="ECO:0000313" key="2">
    <source>
        <dbReference type="EMBL" id="KAK3337654.1"/>
    </source>
</evidence>
<keyword evidence="3" id="KW-1185">Reference proteome</keyword>
<feature type="compositionally biased region" description="Pro residues" evidence="1">
    <location>
        <begin position="506"/>
        <end position="515"/>
    </location>
</feature>
<feature type="region of interest" description="Disordered" evidence="1">
    <location>
        <begin position="1"/>
        <end position="112"/>
    </location>
</feature>
<organism evidence="2 3">
    <name type="scientific">Cercophora scortea</name>
    <dbReference type="NCBI Taxonomy" id="314031"/>
    <lineage>
        <taxon>Eukaryota</taxon>
        <taxon>Fungi</taxon>
        <taxon>Dikarya</taxon>
        <taxon>Ascomycota</taxon>
        <taxon>Pezizomycotina</taxon>
        <taxon>Sordariomycetes</taxon>
        <taxon>Sordariomycetidae</taxon>
        <taxon>Sordariales</taxon>
        <taxon>Lasiosphaeriaceae</taxon>
        <taxon>Cercophora</taxon>
    </lineage>
</organism>
<evidence type="ECO:0000313" key="3">
    <source>
        <dbReference type="Proteomes" id="UP001286456"/>
    </source>
</evidence>
<feature type="region of interest" description="Disordered" evidence="1">
    <location>
        <begin position="271"/>
        <end position="558"/>
    </location>
</feature>